<evidence type="ECO:0000256" key="5">
    <source>
        <dbReference type="ARBA" id="ARBA00023125"/>
    </source>
</evidence>
<evidence type="ECO:0000256" key="6">
    <source>
        <dbReference type="ARBA" id="ARBA00023163"/>
    </source>
</evidence>
<dbReference type="GO" id="GO:0006351">
    <property type="term" value="P:DNA-templated transcription"/>
    <property type="evidence" value="ECO:0007669"/>
    <property type="project" value="InterPro"/>
</dbReference>
<organism evidence="10 11">
    <name type="scientific">Exophiala viscosa</name>
    <dbReference type="NCBI Taxonomy" id="2486360"/>
    <lineage>
        <taxon>Eukaryota</taxon>
        <taxon>Fungi</taxon>
        <taxon>Dikarya</taxon>
        <taxon>Ascomycota</taxon>
        <taxon>Pezizomycotina</taxon>
        <taxon>Eurotiomycetes</taxon>
        <taxon>Chaetothyriomycetidae</taxon>
        <taxon>Chaetothyriales</taxon>
        <taxon>Herpotrichiellaceae</taxon>
        <taxon>Exophiala</taxon>
    </lineage>
</organism>
<keyword evidence="6" id="KW-0804">Transcription</keyword>
<keyword evidence="5" id="KW-0238">DNA-binding</keyword>
<keyword evidence="4" id="KW-0805">Transcription regulation</keyword>
<dbReference type="CDD" id="cd12148">
    <property type="entry name" value="fungal_TF_MHR"/>
    <property type="match status" value="1"/>
</dbReference>
<feature type="region of interest" description="Disordered" evidence="8">
    <location>
        <begin position="88"/>
        <end position="111"/>
    </location>
</feature>
<dbReference type="SMART" id="SM00906">
    <property type="entry name" value="Fungal_trans"/>
    <property type="match status" value="1"/>
</dbReference>
<evidence type="ECO:0000313" key="11">
    <source>
        <dbReference type="Proteomes" id="UP001203852"/>
    </source>
</evidence>
<gene>
    <name evidence="10" type="ORF">EDD36DRAFT_55858</name>
</gene>
<dbReference type="GO" id="GO:0043565">
    <property type="term" value="F:sequence-specific DNA binding"/>
    <property type="evidence" value="ECO:0007669"/>
    <property type="project" value="TreeGrafter"/>
</dbReference>
<evidence type="ECO:0000256" key="7">
    <source>
        <dbReference type="ARBA" id="ARBA00023242"/>
    </source>
</evidence>
<dbReference type="SUPFAM" id="SSF57701">
    <property type="entry name" value="Zn2/Cys6 DNA-binding domain"/>
    <property type="match status" value="1"/>
</dbReference>
<evidence type="ECO:0000259" key="9">
    <source>
        <dbReference type="PROSITE" id="PS50048"/>
    </source>
</evidence>
<comment type="subcellular location">
    <subcellularLocation>
        <location evidence="1">Nucleus</location>
    </subcellularLocation>
</comment>
<comment type="caution">
    <text evidence="10">The sequence shown here is derived from an EMBL/GenBank/DDBJ whole genome shotgun (WGS) entry which is preliminary data.</text>
</comment>
<dbReference type="InterPro" id="IPR001138">
    <property type="entry name" value="Zn2Cys6_DnaBD"/>
</dbReference>
<keyword evidence="2" id="KW-0479">Metal-binding</keyword>
<evidence type="ECO:0000313" key="10">
    <source>
        <dbReference type="EMBL" id="KAI1609778.1"/>
    </source>
</evidence>
<evidence type="ECO:0000256" key="2">
    <source>
        <dbReference type="ARBA" id="ARBA00022723"/>
    </source>
</evidence>
<dbReference type="Pfam" id="PF00172">
    <property type="entry name" value="Zn_clus"/>
    <property type="match status" value="1"/>
</dbReference>
<evidence type="ECO:0000256" key="3">
    <source>
        <dbReference type="ARBA" id="ARBA00022833"/>
    </source>
</evidence>
<keyword evidence="7" id="KW-0539">Nucleus</keyword>
<dbReference type="CDD" id="cd00067">
    <property type="entry name" value="GAL4"/>
    <property type="match status" value="1"/>
</dbReference>
<dbReference type="InterPro" id="IPR052202">
    <property type="entry name" value="Yeast_MetPath_Reg"/>
</dbReference>
<dbReference type="GO" id="GO:0000981">
    <property type="term" value="F:DNA-binding transcription factor activity, RNA polymerase II-specific"/>
    <property type="evidence" value="ECO:0007669"/>
    <property type="project" value="InterPro"/>
</dbReference>
<dbReference type="CDD" id="cd14723">
    <property type="entry name" value="ZIP_Ppr1"/>
    <property type="match status" value="1"/>
</dbReference>
<dbReference type="Proteomes" id="UP001203852">
    <property type="component" value="Unassembled WGS sequence"/>
</dbReference>
<name>A0AAN6DPR7_9EURO</name>
<dbReference type="SMART" id="SM00066">
    <property type="entry name" value="GAL4"/>
    <property type="match status" value="1"/>
</dbReference>
<dbReference type="PANTHER" id="PTHR47782">
    <property type="entry name" value="ZN(II)2CYS6 TRANSCRIPTION FACTOR (EUROFUNG)-RELATED"/>
    <property type="match status" value="1"/>
</dbReference>
<dbReference type="Gene3D" id="4.10.240.10">
    <property type="entry name" value="Zn(2)-C6 fungal-type DNA-binding domain"/>
    <property type="match status" value="1"/>
</dbReference>
<feature type="domain" description="Zn(2)-C6 fungal-type" evidence="9">
    <location>
        <begin position="15"/>
        <end position="43"/>
    </location>
</feature>
<sequence>MDNENDTGCARRILSCARCRRRKQKCDRRLPQCSQCAAARAECNGFSVADQHVDVPRSVIHFLESQIAQLEIELSTCGLPSQAKSGVTIDGGPASVQAPQPPASNHQSPATPLDALENEIIQSMEIGAAISATIPIDPALTDLVSRVRMGLTPSLVLPTMTGTSPESRRAVVSTDVESERVECSTLLTLPDHVVHALVNKYVGHVLPQTPIFLSEDINRHLEAVQAKLRHHDAGRPPERVEPSYHFLILYLVLAIASTLGCAKSQHESRCIAFSEILFREGIAHVSTGMPFPNELAGIQATLLMLQYAEINPNCANIWILSGAAMRSCVELGLHREPRGTVLKDPRAVNQRRRIFWMAYCMDRMVSPALQRPLSIPDTNINTLYPTPMENRIGQPSGGSSPSMSRPPTVRLIEYCRIQSELTEVHFQNKPLAREWNTWVADMERTLNQWYREDPKPDDSVELAYAYAQVRLHRPSPRMIMPRADSLVAAFDAACKAAKHQRESITGGFFRRLWLASHHTAETSMVAVFCLRHAFDEILAAYSIAELFDMTKGFTSNLLTLAAQGWSEIATFAATLERLLSPLINAAMRKDSSLSLSYPTEMDNELNNFLLPKSASQEAFLGGPFPIHLPDLDMHMDFDMLNANDLFLEAFADISDQQGWTSLDPVAATDPWPDLASPERV</sequence>
<dbReference type="EMBL" id="MU404359">
    <property type="protein sequence ID" value="KAI1609778.1"/>
    <property type="molecule type" value="Genomic_DNA"/>
</dbReference>
<proteinExistence type="predicted"/>
<dbReference type="GO" id="GO:0005634">
    <property type="term" value="C:nucleus"/>
    <property type="evidence" value="ECO:0007669"/>
    <property type="project" value="UniProtKB-SubCell"/>
</dbReference>
<evidence type="ECO:0000256" key="1">
    <source>
        <dbReference type="ARBA" id="ARBA00004123"/>
    </source>
</evidence>
<keyword evidence="11" id="KW-1185">Reference proteome</keyword>
<evidence type="ECO:0000256" key="4">
    <source>
        <dbReference type="ARBA" id="ARBA00023015"/>
    </source>
</evidence>
<keyword evidence="3" id="KW-0862">Zinc</keyword>
<dbReference type="InterPro" id="IPR036864">
    <property type="entry name" value="Zn2-C6_fun-type_DNA-bd_sf"/>
</dbReference>
<evidence type="ECO:0000256" key="8">
    <source>
        <dbReference type="SAM" id="MobiDB-lite"/>
    </source>
</evidence>
<dbReference type="GO" id="GO:0008270">
    <property type="term" value="F:zinc ion binding"/>
    <property type="evidence" value="ECO:0007669"/>
    <property type="project" value="InterPro"/>
</dbReference>
<dbReference type="PROSITE" id="PS50048">
    <property type="entry name" value="ZN2_CY6_FUNGAL_2"/>
    <property type="match status" value="1"/>
</dbReference>
<protein>
    <submittedName>
        <fullName evidence="10">Fungal-specific transcription factor domain-containing protein</fullName>
    </submittedName>
</protein>
<dbReference type="GO" id="GO:0045944">
    <property type="term" value="P:positive regulation of transcription by RNA polymerase II"/>
    <property type="evidence" value="ECO:0007669"/>
    <property type="project" value="TreeGrafter"/>
</dbReference>
<dbReference type="Pfam" id="PF04082">
    <property type="entry name" value="Fungal_trans"/>
    <property type="match status" value="1"/>
</dbReference>
<dbReference type="PANTHER" id="PTHR47782:SF2">
    <property type="entry name" value="TRANSCRIPTION FACTOR, PUTATIVE (AFU_ORTHOLOGUE AFUA_4G12570)-RELATED"/>
    <property type="match status" value="1"/>
</dbReference>
<dbReference type="PROSITE" id="PS00463">
    <property type="entry name" value="ZN2_CY6_FUNGAL_1"/>
    <property type="match status" value="1"/>
</dbReference>
<dbReference type="AlphaFoldDB" id="A0AAN6DPR7"/>
<reference evidence="10" key="1">
    <citation type="journal article" date="2022" name="bioRxiv">
        <title>Deciphering the potential niche of two novel black yeast fungi from a biological soil crust based on their genomes, phenotypes, and melanin regulation.</title>
        <authorList>
            <consortium name="DOE Joint Genome Institute"/>
            <person name="Carr E.C."/>
            <person name="Barton Q."/>
            <person name="Grambo S."/>
            <person name="Sullivan M."/>
            <person name="Renfro C.M."/>
            <person name="Kuo A."/>
            <person name="Pangilinan J."/>
            <person name="Lipzen A."/>
            <person name="Keymanesh K."/>
            <person name="Savage E."/>
            <person name="Barry K."/>
            <person name="Grigoriev I.V."/>
            <person name="Riekhof W.R."/>
            <person name="Harris S.S."/>
        </authorList>
    </citation>
    <scope>NUCLEOTIDE SEQUENCE</scope>
    <source>
        <strain evidence="10">JF 03-4F</strain>
    </source>
</reference>
<dbReference type="InterPro" id="IPR007219">
    <property type="entry name" value="XnlR_reg_dom"/>
</dbReference>
<accession>A0AAN6DPR7</accession>